<gene>
    <name evidence="1" type="ORF">OTU49_011698</name>
</gene>
<comment type="caution">
    <text evidence="1">The sequence shown here is derived from an EMBL/GenBank/DDBJ whole genome shotgun (WGS) entry which is preliminary data.</text>
</comment>
<protein>
    <recommendedName>
        <fullName evidence="3">AAA+ ATPase domain-containing protein</fullName>
    </recommendedName>
</protein>
<dbReference type="AlphaFoldDB" id="A0AAW0W312"/>
<sequence>MAGIMERVFPLQSSLDAIDDRRNSSFSKVPTACIMGPPSTMKTAMLMQAAITEGAGGGRVLFVAPKKLDSLPPGVHGMPQASSSAMNNITFLYARHTSELQGYLASLHLIPAADRPTLIIIDELHFYTSPQDCGDAATQMVNIARIISLAQESAEYCSSGSFNSDLQNNARSQCSVLVSWTQHTSNVLKSGVFEAFARDFCHHIWVVKMKNKGNGRDSAEYHLVEQCNNTCTISYSACYMSPVQYLILNQVTLEAEEAELLENSLIMEKK</sequence>
<dbReference type="GO" id="GO:0097196">
    <property type="term" value="C:Shu complex"/>
    <property type="evidence" value="ECO:0007669"/>
    <property type="project" value="TreeGrafter"/>
</dbReference>
<organism evidence="1 2">
    <name type="scientific">Cherax quadricarinatus</name>
    <name type="common">Australian red claw crayfish</name>
    <dbReference type="NCBI Taxonomy" id="27406"/>
    <lineage>
        <taxon>Eukaryota</taxon>
        <taxon>Metazoa</taxon>
        <taxon>Ecdysozoa</taxon>
        <taxon>Arthropoda</taxon>
        <taxon>Crustacea</taxon>
        <taxon>Multicrustacea</taxon>
        <taxon>Malacostraca</taxon>
        <taxon>Eumalacostraca</taxon>
        <taxon>Eucarida</taxon>
        <taxon>Decapoda</taxon>
        <taxon>Pleocyemata</taxon>
        <taxon>Astacidea</taxon>
        <taxon>Parastacoidea</taxon>
        <taxon>Parastacidae</taxon>
        <taxon>Cherax</taxon>
    </lineage>
</organism>
<evidence type="ECO:0008006" key="3">
    <source>
        <dbReference type="Google" id="ProtNLM"/>
    </source>
</evidence>
<dbReference type="SUPFAM" id="SSF52540">
    <property type="entry name" value="P-loop containing nucleoside triphosphate hydrolases"/>
    <property type="match status" value="1"/>
</dbReference>
<dbReference type="PANTHER" id="PTHR28653">
    <property type="match status" value="1"/>
</dbReference>
<dbReference type="EMBL" id="JARKIK010000089">
    <property type="protein sequence ID" value="KAK8723416.1"/>
    <property type="molecule type" value="Genomic_DNA"/>
</dbReference>
<dbReference type="EMBL" id="JARKIK010000089">
    <property type="protein sequence ID" value="KAK8723417.1"/>
    <property type="molecule type" value="Genomic_DNA"/>
</dbReference>
<reference evidence="1" key="2">
    <citation type="submission" date="2024-01" db="EMBL/GenBank/DDBJ databases">
        <authorList>
            <person name="He J."/>
            <person name="Wang M."/>
            <person name="Zheng J."/>
            <person name="Liu Z."/>
        </authorList>
    </citation>
    <scope>NUCLEOTIDE SEQUENCE</scope>
    <source>
        <strain evidence="1">ZL_2023a</strain>
        <tissue evidence="1">Muscle</tissue>
    </source>
</reference>
<dbReference type="Proteomes" id="UP001445076">
    <property type="component" value="Unassembled WGS sequence"/>
</dbReference>
<evidence type="ECO:0000313" key="2">
    <source>
        <dbReference type="Proteomes" id="UP001445076"/>
    </source>
</evidence>
<keyword evidence="2" id="KW-1185">Reference proteome</keyword>
<reference evidence="1 2" key="1">
    <citation type="journal article" date="2024" name="BMC Genomics">
        <title>Genome assembly of redclaw crayfish (Cherax quadricarinatus) provides insights into its immune adaptation and hypoxia tolerance.</title>
        <authorList>
            <person name="Liu Z."/>
            <person name="Zheng J."/>
            <person name="Li H."/>
            <person name="Fang K."/>
            <person name="Wang S."/>
            <person name="He J."/>
            <person name="Zhou D."/>
            <person name="Weng S."/>
            <person name="Chi M."/>
            <person name="Gu Z."/>
            <person name="He J."/>
            <person name="Li F."/>
            <person name="Wang M."/>
        </authorList>
    </citation>
    <scope>NUCLEOTIDE SEQUENCE [LARGE SCALE GENOMIC DNA]</scope>
    <source>
        <strain evidence="1">ZL_2023a</strain>
    </source>
</reference>
<dbReference type="EMBL" id="JARKIK010000089">
    <property type="protein sequence ID" value="KAK8723415.1"/>
    <property type="molecule type" value="Genomic_DNA"/>
</dbReference>
<dbReference type="GO" id="GO:0003697">
    <property type="term" value="F:single-stranded DNA binding"/>
    <property type="evidence" value="ECO:0007669"/>
    <property type="project" value="TreeGrafter"/>
</dbReference>
<dbReference type="GO" id="GO:0000724">
    <property type="term" value="P:double-strand break repair via homologous recombination"/>
    <property type="evidence" value="ECO:0007669"/>
    <property type="project" value="TreeGrafter"/>
</dbReference>
<dbReference type="PANTHER" id="PTHR28653:SF1">
    <property type="entry name" value="ATPASE SWSAP1"/>
    <property type="match status" value="1"/>
</dbReference>
<accession>A0AAW0W312</accession>
<name>A0AAW0W312_CHEQU</name>
<dbReference type="Gene3D" id="3.40.50.300">
    <property type="entry name" value="P-loop containing nucleotide triphosphate hydrolases"/>
    <property type="match status" value="1"/>
</dbReference>
<dbReference type="InterPro" id="IPR027417">
    <property type="entry name" value="P-loop_NTPase"/>
</dbReference>
<proteinExistence type="predicted"/>
<evidence type="ECO:0000313" key="1">
    <source>
        <dbReference type="EMBL" id="KAK8723415.1"/>
    </source>
</evidence>